<dbReference type="SMART" id="SM00066">
    <property type="entry name" value="GAL4"/>
    <property type="match status" value="1"/>
</dbReference>
<dbReference type="PROSITE" id="PS50048">
    <property type="entry name" value="ZN2_CY6_FUNGAL_2"/>
    <property type="match status" value="1"/>
</dbReference>
<dbReference type="Gene3D" id="4.10.240.10">
    <property type="entry name" value="Zn(2)-C6 fungal-type DNA-binding domain"/>
    <property type="match status" value="1"/>
</dbReference>
<protein>
    <recommendedName>
        <fullName evidence="6">Zn(2)-C6 fungal-type domain-containing protein</fullName>
    </recommendedName>
</protein>
<proteinExistence type="predicted"/>
<accession>A0AA39XD67</accession>
<dbReference type="Proteomes" id="UP001175000">
    <property type="component" value="Unassembled WGS sequence"/>
</dbReference>
<keyword evidence="5" id="KW-0539">Nucleus</keyword>
<evidence type="ECO:0000256" key="5">
    <source>
        <dbReference type="ARBA" id="ARBA00023242"/>
    </source>
</evidence>
<keyword evidence="8" id="KW-1185">Reference proteome</keyword>
<dbReference type="EMBL" id="JAULSU010000001">
    <property type="protein sequence ID" value="KAK0631212.1"/>
    <property type="molecule type" value="Genomic_DNA"/>
</dbReference>
<dbReference type="PROSITE" id="PS00463">
    <property type="entry name" value="ZN2_CY6_FUNGAL_1"/>
    <property type="match status" value="1"/>
</dbReference>
<keyword evidence="2" id="KW-0862">Zinc</keyword>
<comment type="caution">
    <text evidence="7">The sequence shown here is derived from an EMBL/GenBank/DDBJ whole genome shotgun (WGS) entry which is preliminary data.</text>
</comment>
<dbReference type="AlphaFoldDB" id="A0AA39XD67"/>
<keyword evidence="3" id="KW-0805">Transcription regulation</keyword>
<evidence type="ECO:0000256" key="2">
    <source>
        <dbReference type="ARBA" id="ARBA00022833"/>
    </source>
</evidence>
<dbReference type="InterPro" id="IPR001138">
    <property type="entry name" value="Zn2Cys6_DnaBD"/>
</dbReference>
<dbReference type="PANTHER" id="PTHR47660:SF2">
    <property type="entry name" value="TRANSCRIPTION FACTOR WITH C2H2 AND ZN(2)-CYS(6) DNA BINDING DOMAIN (EUROFUNG)"/>
    <property type="match status" value="1"/>
</dbReference>
<evidence type="ECO:0000256" key="3">
    <source>
        <dbReference type="ARBA" id="ARBA00023015"/>
    </source>
</evidence>
<evidence type="ECO:0000256" key="1">
    <source>
        <dbReference type="ARBA" id="ARBA00022723"/>
    </source>
</evidence>
<evidence type="ECO:0000313" key="8">
    <source>
        <dbReference type="Proteomes" id="UP001175000"/>
    </source>
</evidence>
<dbReference type="GO" id="GO:0008270">
    <property type="term" value="F:zinc ion binding"/>
    <property type="evidence" value="ECO:0007669"/>
    <property type="project" value="InterPro"/>
</dbReference>
<dbReference type="SUPFAM" id="SSF57701">
    <property type="entry name" value="Zn2/Cys6 DNA-binding domain"/>
    <property type="match status" value="1"/>
</dbReference>
<dbReference type="GO" id="GO:0000981">
    <property type="term" value="F:DNA-binding transcription factor activity, RNA polymerase II-specific"/>
    <property type="evidence" value="ECO:0007669"/>
    <property type="project" value="InterPro"/>
</dbReference>
<keyword evidence="1" id="KW-0479">Metal-binding</keyword>
<evidence type="ECO:0000256" key="4">
    <source>
        <dbReference type="ARBA" id="ARBA00023163"/>
    </source>
</evidence>
<organism evidence="7 8">
    <name type="scientific">Immersiella caudata</name>
    <dbReference type="NCBI Taxonomy" id="314043"/>
    <lineage>
        <taxon>Eukaryota</taxon>
        <taxon>Fungi</taxon>
        <taxon>Dikarya</taxon>
        <taxon>Ascomycota</taxon>
        <taxon>Pezizomycotina</taxon>
        <taxon>Sordariomycetes</taxon>
        <taxon>Sordariomycetidae</taxon>
        <taxon>Sordariales</taxon>
        <taxon>Lasiosphaeriaceae</taxon>
        <taxon>Immersiella</taxon>
    </lineage>
</organism>
<gene>
    <name evidence="7" type="ORF">B0T14DRAFT_501307</name>
</gene>
<feature type="domain" description="Zn(2)-C6 fungal-type" evidence="6">
    <location>
        <begin position="8"/>
        <end position="38"/>
    </location>
</feature>
<dbReference type="CDD" id="cd00067">
    <property type="entry name" value="GAL4"/>
    <property type="match status" value="1"/>
</dbReference>
<dbReference type="Pfam" id="PF00172">
    <property type="entry name" value="Zn_clus"/>
    <property type="match status" value="1"/>
</dbReference>
<evidence type="ECO:0000259" key="6">
    <source>
        <dbReference type="PROSITE" id="PS50048"/>
    </source>
</evidence>
<keyword evidence="4" id="KW-0804">Transcription</keyword>
<reference evidence="7" key="1">
    <citation type="submission" date="2023-06" db="EMBL/GenBank/DDBJ databases">
        <title>Genome-scale phylogeny and comparative genomics of the fungal order Sordariales.</title>
        <authorList>
            <consortium name="Lawrence Berkeley National Laboratory"/>
            <person name="Hensen N."/>
            <person name="Bonometti L."/>
            <person name="Westerberg I."/>
            <person name="Brannstrom I.O."/>
            <person name="Guillou S."/>
            <person name="Cros-Aarteil S."/>
            <person name="Calhoun S."/>
            <person name="Haridas S."/>
            <person name="Kuo A."/>
            <person name="Mondo S."/>
            <person name="Pangilinan J."/>
            <person name="Riley R."/>
            <person name="Labutti K."/>
            <person name="Andreopoulos B."/>
            <person name="Lipzen A."/>
            <person name="Chen C."/>
            <person name="Yanf M."/>
            <person name="Daum C."/>
            <person name="Ng V."/>
            <person name="Clum A."/>
            <person name="Steindorff A."/>
            <person name="Ohm R."/>
            <person name="Martin F."/>
            <person name="Silar P."/>
            <person name="Natvig D."/>
            <person name="Lalanne C."/>
            <person name="Gautier V."/>
            <person name="Ament-Velasquez S.L."/>
            <person name="Kruys A."/>
            <person name="Hutchinson M.I."/>
            <person name="Powell A.J."/>
            <person name="Barry K."/>
            <person name="Miller A.N."/>
            <person name="Grigoriev I.V."/>
            <person name="Debuchy R."/>
            <person name="Gladieux P."/>
            <person name="Thoren M.H."/>
            <person name="Johannesson H."/>
        </authorList>
    </citation>
    <scope>NUCLEOTIDE SEQUENCE</scope>
    <source>
        <strain evidence="7">CBS 606.72</strain>
    </source>
</reference>
<dbReference type="InterPro" id="IPR036864">
    <property type="entry name" value="Zn2-C6_fun-type_DNA-bd_sf"/>
</dbReference>
<sequence length="443" mass="48744">MATPTKSACTECAKAKRKCGRQSPACTRCETRGLGCVYLSRPTFWVVHPDSPSPAHPRTIESLIPLDSLDSLDVLALTKPSSITTAFLPNPTSISLPFEFSPPLSPLADTPLYQDQPWFLLPSTWTIHSVPHDELAPVSSMNASLRRTITEFRTMVLSWAATGSSPFIHSRLYKERLPRCVGDAFTSLAAYVMIRGANAGSSAAGLEMVLRVMGERIEQTVQDEDSREKGRTMDTFAHIARVHTLFILVSIGLFDGDIRLRHIAERHLPTLARWNNEMLEAAKLAAWNGELLLSDCLDAGGGGKGCGFGGVEEAGGGPRVSCSATKKTGVESLWQAFILSETVRRTWLVCSGVRGAYLLLQDGQLHCAGGLMFTTAEGFWDAPSAWEWTKLCAEKDVGFMEHAQTRRLFGERRPDEVDTFGKLMLVATWGAENMEIWEAQMNY</sequence>
<dbReference type="PANTHER" id="PTHR47660">
    <property type="entry name" value="TRANSCRIPTION FACTOR WITH C2H2 AND ZN(2)-CYS(6) DNA BINDING DOMAIN (EUROFUNG)-RELATED-RELATED"/>
    <property type="match status" value="1"/>
</dbReference>
<evidence type="ECO:0000313" key="7">
    <source>
        <dbReference type="EMBL" id="KAK0631212.1"/>
    </source>
</evidence>
<name>A0AA39XD67_9PEZI</name>